<dbReference type="AlphaFoldDB" id="A0A151RK83"/>
<dbReference type="Proteomes" id="UP000075243">
    <property type="component" value="Unassembled WGS sequence"/>
</dbReference>
<dbReference type="EMBL" id="KQ483690">
    <property type="protein sequence ID" value="KYP42977.1"/>
    <property type="molecule type" value="Genomic_DNA"/>
</dbReference>
<organism evidence="1 2">
    <name type="scientific">Cajanus cajan</name>
    <name type="common">Pigeon pea</name>
    <name type="synonym">Cajanus indicus</name>
    <dbReference type="NCBI Taxonomy" id="3821"/>
    <lineage>
        <taxon>Eukaryota</taxon>
        <taxon>Viridiplantae</taxon>
        <taxon>Streptophyta</taxon>
        <taxon>Embryophyta</taxon>
        <taxon>Tracheophyta</taxon>
        <taxon>Spermatophyta</taxon>
        <taxon>Magnoliopsida</taxon>
        <taxon>eudicotyledons</taxon>
        <taxon>Gunneridae</taxon>
        <taxon>Pentapetalae</taxon>
        <taxon>rosids</taxon>
        <taxon>fabids</taxon>
        <taxon>Fabales</taxon>
        <taxon>Fabaceae</taxon>
        <taxon>Papilionoideae</taxon>
        <taxon>50 kb inversion clade</taxon>
        <taxon>NPAAA clade</taxon>
        <taxon>indigoferoid/millettioid clade</taxon>
        <taxon>Phaseoleae</taxon>
        <taxon>Cajanus</taxon>
    </lineage>
</organism>
<evidence type="ECO:0000313" key="1">
    <source>
        <dbReference type="EMBL" id="KYP42977.1"/>
    </source>
</evidence>
<proteinExistence type="predicted"/>
<gene>
    <name evidence="1" type="ORF">KK1_035598</name>
</gene>
<evidence type="ECO:0000313" key="2">
    <source>
        <dbReference type="Proteomes" id="UP000075243"/>
    </source>
</evidence>
<accession>A0A151RK83</accession>
<dbReference type="Gramene" id="C.cajan_34165.t">
    <property type="protein sequence ID" value="C.cajan_34165.t"/>
    <property type="gene ID" value="C.cajan_34165"/>
</dbReference>
<name>A0A151RK83_CAJCA</name>
<protein>
    <submittedName>
        <fullName evidence="1">Uncharacterized protein</fullName>
    </submittedName>
</protein>
<reference evidence="1" key="1">
    <citation type="journal article" date="2012" name="Nat. Biotechnol.">
        <title>Draft genome sequence of pigeonpea (Cajanus cajan), an orphan legume crop of resource-poor farmers.</title>
        <authorList>
            <person name="Varshney R.K."/>
            <person name="Chen W."/>
            <person name="Li Y."/>
            <person name="Bharti A.K."/>
            <person name="Saxena R.K."/>
            <person name="Schlueter J.A."/>
            <person name="Donoghue M.T."/>
            <person name="Azam S."/>
            <person name="Fan G."/>
            <person name="Whaley A.M."/>
            <person name="Farmer A.D."/>
            <person name="Sheridan J."/>
            <person name="Iwata A."/>
            <person name="Tuteja R."/>
            <person name="Penmetsa R.V."/>
            <person name="Wu W."/>
            <person name="Upadhyaya H.D."/>
            <person name="Yang S.P."/>
            <person name="Shah T."/>
            <person name="Saxena K.B."/>
            <person name="Michael T."/>
            <person name="McCombie W.R."/>
            <person name="Yang B."/>
            <person name="Zhang G."/>
            <person name="Yang H."/>
            <person name="Wang J."/>
            <person name="Spillane C."/>
            <person name="Cook D.R."/>
            <person name="May G.D."/>
            <person name="Xu X."/>
            <person name="Jackson S.A."/>
        </authorList>
    </citation>
    <scope>NUCLEOTIDE SEQUENCE [LARGE SCALE GENOMIC DNA]</scope>
</reference>
<sequence>MAIKSTLRCFGVVAGLKVNFHKSILTGRVCLINSILTSLSLFYLSFYKMSSHGWLTINLNSKKILMGL</sequence>
<keyword evidence="2" id="KW-1185">Reference proteome</keyword>